<accession>A0A1Y3PJ06</accession>
<dbReference type="PANTHER" id="PTHR19328">
    <property type="entry name" value="HEDGEHOG-INTERACTING PROTEIN"/>
    <property type="match status" value="1"/>
</dbReference>
<evidence type="ECO:0000256" key="1">
    <source>
        <dbReference type="SAM" id="MobiDB-lite"/>
    </source>
</evidence>
<gene>
    <name evidence="3" type="ORF">BAA01_16685</name>
</gene>
<dbReference type="InterPro" id="IPR012938">
    <property type="entry name" value="Glc/Sorbosone_DH"/>
</dbReference>
<proteinExistence type="predicted"/>
<dbReference type="InterPro" id="IPR011041">
    <property type="entry name" value="Quinoprot_gluc/sorb_DH_b-prop"/>
</dbReference>
<name>A0A1Y3PJ06_9BACI</name>
<organism evidence="3 4">
    <name type="scientific">Bacillus thermozeamaize</name>
    <dbReference type="NCBI Taxonomy" id="230954"/>
    <lineage>
        <taxon>Bacteria</taxon>
        <taxon>Bacillati</taxon>
        <taxon>Bacillota</taxon>
        <taxon>Bacilli</taxon>
        <taxon>Bacillales</taxon>
        <taxon>Bacillaceae</taxon>
        <taxon>Bacillus</taxon>
    </lineage>
</organism>
<dbReference type="Proteomes" id="UP000196475">
    <property type="component" value="Unassembled WGS sequence"/>
</dbReference>
<feature type="region of interest" description="Disordered" evidence="1">
    <location>
        <begin position="1"/>
        <end position="43"/>
    </location>
</feature>
<dbReference type="Gene3D" id="2.120.10.30">
    <property type="entry name" value="TolB, C-terminal domain"/>
    <property type="match status" value="1"/>
</dbReference>
<dbReference type="InterPro" id="IPR011042">
    <property type="entry name" value="6-blade_b-propeller_TolB-like"/>
</dbReference>
<sequence length="362" mass="40464">MMTACSPDTKQEPHRHEGEVVSKEENDHEEQTESAGRHKSEAVDKRQVIAKHLQEPWEIALVGNTFYISERNGSIVTVTMNGDVQTRKPVRFEKDLSHQPEAGLLGIAFPSDFQETKTAFAYYSYQENGAFFQRVVTIKESHDHWEETSVLLDKIPGGRYHQGGRIEIGPDQKLYVTTGDAAKPELSQELDSLAGKILRMNLDGSIPDDNPFGESYVYSYGHRNPQGLAWNSDHELYATEHGSNAYDEINKIEAGKNYGWPVIRGDEAANGMASPVLHSGEGTWAPSGMTYFAGYFYFASLRGESVRKFDPVNKTEEIMVSDVGRVRDVLATNEGLYIITNNTDGRGTPSKHDDQLIFIPLT</sequence>
<evidence type="ECO:0000313" key="3">
    <source>
        <dbReference type="EMBL" id="OUM87074.1"/>
    </source>
</evidence>
<evidence type="ECO:0000259" key="2">
    <source>
        <dbReference type="Pfam" id="PF07995"/>
    </source>
</evidence>
<protein>
    <submittedName>
        <fullName evidence="3">Quinoprotein glucose dehydrogenase</fullName>
    </submittedName>
</protein>
<reference evidence="4" key="1">
    <citation type="submission" date="2016-06" db="EMBL/GenBank/DDBJ databases">
        <authorList>
            <person name="Nascimento L."/>
            <person name="Pereira R.V."/>
            <person name="Martins L.F."/>
            <person name="Quaggio R.B."/>
            <person name="Silva A.M."/>
            <person name="Setubal J.C."/>
        </authorList>
    </citation>
    <scope>NUCLEOTIDE SEQUENCE [LARGE SCALE GENOMIC DNA]</scope>
</reference>
<dbReference type="SUPFAM" id="SSF50952">
    <property type="entry name" value="Soluble quinoprotein glucose dehydrogenase"/>
    <property type="match status" value="1"/>
</dbReference>
<dbReference type="EMBL" id="LZRT01000080">
    <property type="protein sequence ID" value="OUM87074.1"/>
    <property type="molecule type" value="Genomic_DNA"/>
</dbReference>
<dbReference type="AlphaFoldDB" id="A0A1Y3PJ06"/>
<evidence type="ECO:0000313" key="4">
    <source>
        <dbReference type="Proteomes" id="UP000196475"/>
    </source>
</evidence>
<feature type="domain" description="Glucose/Sorbosone dehydrogenase" evidence="2">
    <location>
        <begin position="53"/>
        <end position="346"/>
    </location>
</feature>
<dbReference type="Pfam" id="PF07995">
    <property type="entry name" value="GSDH"/>
    <property type="match status" value="1"/>
</dbReference>
<feature type="compositionally biased region" description="Basic and acidic residues" evidence="1">
    <location>
        <begin position="9"/>
        <end position="43"/>
    </location>
</feature>
<dbReference type="PANTHER" id="PTHR19328:SF13">
    <property type="entry name" value="HIPL1 PROTEIN"/>
    <property type="match status" value="1"/>
</dbReference>
<comment type="caution">
    <text evidence="3">The sequence shown here is derived from an EMBL/GenBank/DDBJ whole genome shotgun (WGS) entry which is preliminary data.</text>
</comment>